<evidence type="ECO:0000256" key="1">
    <source>
        <dbReference type="ARBA" id="ARBA00004128"/>
    </source>
</evidence>
<dbReference type="CDD" id="cd18603">
    <property type="entry name" value="ABC_6TM_MRP1_2_3_6_D2_like"/>
    <property type="match status" value="1"/>
</dbReference>
<dbReference type="GO" id="GO:0140359">
    <property type="term" value="F:ABC-type transporter activity"/>
    <property type="evidence" value="ECO:0007669"/>
    <property type="project" value="InterPro"/>
</dbReference>
<dbReference type="Gene3D" id="1.20.1560.10">
    <property type="entry name" value="ABC transporter type 1, transmembrane domain"/>
    <property type="match status" value="1"/>
</dbReference>
<accession>A0AAV6UEP7</accession>
<dbReference type="FunFam" id="3.40.50.300:FF:000997">
    <property type="entry name" value="Multidrug resistance-associated protein 1"/>
    <property type="match status" value="1"/>
</dbReference>
<evidence type="ECO:0008006" key="16">
    <source>
        <dbReference type="Google" id="ProtNLM"/>
    </source>
</evidence>
<feature type="compositionally biased region" description="Polar residues" evidence="10">
    <location>
        <begin position="1072"/>
        <end position="1081"/>
    </location>
</feature>
<evidence type="ECO:0000313" key="15">
    <source>
        <dbReference type="Proteomes" id="UP000827092"/>
    </source>
</evidence>
<evidence type="ECO:0000256" key="8">
    <source>
        <dbReference type="ARBA" id="ARBA00022989"/>
    </source>
</evidence>
<dbReference type="Pfam" id="PF00005">
    <property type="entry name" value="ABC_tran"/>
    <property type="match status" value="2"/>
</dbReference>
<evidence type="ECO:0000259" key="12">
    <source>
        <dbReference type="PROSITE" id="PS50893"/>
    </source>
</evidence>
<dbReference type="SMART" id="SM00382">
    <property type="entry name" value="AAA"/>
    <property type="match status" value="2"/>
</dbReference>
<dbReference type="PROSITE" id="PS50893">
    <property type="entry name" value="ABC_TRANSPORTER_2"/>
    <property type="match status" value="2"/>
</dbReference>
<dbReference type="FunFam" id="1.20.1560.10:FF:000063">
    <property type="entry name" value="Multidrug resistance protein ABC transporter"/>
    <property type="match status" value="1"/>
</dbReference>
<dbReference type="CDD" id="cd03244">
    <property type="entry name" value="ABCC_MRP_domain2"/>
    <property type="match status" value="1"/>
</dbReference>
<feature type="domain" description="ABC transporter" evidence="12">
    <location>
        <begin position="685"/>
        <end position="949"/>
    </location>
</feature>
<keyword evidence="3" id="KW-0813">Transport</keyword>
<dbReference type="SUPFAM" id="SSF90123">
    <property type="entry name" value="ABC transporter transmembrane region"/>
    <property type="match status" value="1"/>
</dbReference>
<protein>
    <recommendedName>
        <fullName evidence="16">Multidrug resistance-associated protein 1</fullName>
    </recommendedName>
</protein>
<evidence type="ECO:0000256" key="2">
    <source>
        <dbReference type="ARBA" id="ARBA00009726"/>
    </source>
</evidence>
<organism evidence="14 15">
    <name type="scientific">Oedothorax gibbosus</name>
    <dbReference type="NCBI Taxonomy" id="931172"/>
    <lineage>
        <taxon>Eukaryota</taxon>
        <taxon>Metazoa</taxon>
        <taxon>Ecdysozoa</taxon>
        <taxon>Arthropoda</taxon>
        <taxon>Chelicerata</taxon>
        <taxon>Arachnida</taxon>
        <taxon>Araneae</taxon>
        <taxon>Araneomorphae</taxon>
        <taxon>Entelegynae</taxon>
        <taxon>Araneoidea</taxon>
        <taxon>Linyphiidae</taxon>
        <taxon>Erigoninae</taxon>
        <taxon>Oedothorax</taxon>
    </lineage>
</organism>
<keyword evidence="15" id="KW-1185">Reference proteome</keyword>
<evidence type="ECO:0000256" key="6">
    <source>
        <dbReference type="ARBA" id="ARBA00022741"/>
    </source>
</evidence>
<dbReference type="Pfam" id="PF00664">
    <property type="entry name" value="ABC_membrane"/>
    <property type="match status" value="1"/>
</dbReference>
<evidence type="ECO:0000313" key="14">
    <source>
        <dbReference type="EMBL" id="KAG8182126.1"/>
    </source>
</evidence>
<dbReference type="PROSITE" id="PS50929">
    <property type="entry name" value="ABC_TM1F"/>
    <property type="match status" value="1"/>
</dbReference>
<dbReference type="GO" id="GO:0005524">
    <property type="term" value="F:ATP binding"/>
    <property type="evidence" value="ECO:0007669"/>
    <property type="project" value="UniProtKB-KW"/>
</dbReference>
<evidence type="ECO:0000256" key="4">
    <source>
        <dbReference type="ARBA" id="ARBA00022692"/>
    </source>
</evidence>
<dbReference type="GO" id="GO:0016887">
    <property type="term" value="F:ATP hydrolysis activity"/>
    <property type="evidence" value="ECO:0007669"/>
    <property type="project" value="InterPro"/>
</dbReference>
<sequence length="1104" mass="123804">MNQLRYALFDLPDSISELIQCNVSLGRLRKFFTAENKDESMIGNNPNKGEVLTVKDASFSWSTDNDERTLKNINLNVPKGKLVAIIGPVGSGKSSLLSAVLGEMCKKGGSIDIKGTVAYVPQQPWVLNRTLKHNILLERQMHQDKYNKIVEVCCLKPDLDILPAGDGTEIGEKGVNLSGGQKLRVNLAQAVYQDKEIYLLDDPLSAVDVHVRKSLFTDVIGNTGLLRNKTRVLVTHDVSVLHNVDLIVSMKDGEIVEIGTYEDLLNHKGAFCSFVDEHSNVKMLEEPKPKYNRALSRLISTNSRMSREDEKEELCLAEELGREYLRMESTKGPNSRLTDDERMEVGGVHRLIYINYIKQVGVFTFLCAAFWYAIYIGFGAAANIWLSKWSSDGAVNGTQRASETVYRLSIYGTLGFGQVFFVVLGSFFLVYGVTKASEFYHNDMLNSVLKSPMSFFDSTPTGRILNRFTTDLDTLDILLFYRIEGWLHCLFTTIISFIVIGISTPLFFASLIPLAVVYYIVQKLHLTTFRQIKRLESTARSPVYSLFMESIQGVSSILAYGVQKEFILNFEKKLDDCFVCFYNGWVCNRWFNFFLDLFGSLVVLVATSLAIHNRESLPPAVVGLIISYSLSVTDALKWFVRLSSELEDKSISIERVEEYCHLKPEASWDLSCDGLEDDWPQKGNIIFDGYSTKYREDLDLVLKEIRLSVKASEKVGIIGRTGAGKSSITLALFRIIEPVSGTILIDNIDITKIGLHNLREKLTIIPQDPVLFTGSLRMNLDPNNAHTDDEIWTSLEKSYLKPFASGLAEGLNFQLEEGGSNLSAGQRQLVCLSRALLKNSKILVLDEATASVDMDTDNLIQKTIRTAFADNTVITIAHRIHTVLDYDKVNARPRPLKTCKPHLFQPLSYEGPYYQHLHPSIRPPGSPSCFGSTEDLTRTPDVPPQTTARILRGEVPHQSLFTSPRYKDRTQELKVVINIKKKTYRVSARVNARPRPLKTCKPHLFQPLSYEGPYYQHLHPSIRPPGSPSCFGSTEDLTRTPDVPPQTSARILRGEECPYYQHLNPSIHLPGSRSSFGNTGDLTRIPDVPPQTSGGASEKKTGEK</sequence>
<feature type="region of interest" description="Disordered" evidence="10">
    <location>
        <begin position="1063"/>
        <end position="1104"/>
    </location>
</feature>
<dbReference type="FunFam" id="3.40.50.300:FF:000074">
    <property type="entry name" value="Multidrug resistance-associated protein 5 isoform 1"/>
    <property type="match status" value="1"/>
</dbReference>
<reference evidence="14 15" key="1">
    <citation type="journal article" date="2022" name="Nat. Ecol. Evol.">
        <title>A masculinizing supergene underlies an exaggerated male reproductive morph in a spider.</title>
        <authorList>
            <person name="Hendrickx F."/>
            <person name="De Corte Z."/>
            <person name="Sonet G."/>
            <person name="Van Belleghem S.M."/>
            <person name="Kostlbacher S."/>
            <person name="Vangestel C."/>
        </authorList>
    </citation>
    <scope>NUCLEOTIDE SEQUENCE [LARGE SCALE GENOMIC DNA]</scope>
    <source>
        <strain evidence="14">W744_W776</strain>
    </source>
</reference>
<dbReference type="EMBL" id="JAFNEN010000479">
    <property type="protein sequence ID" value="KAG8182126.1"/>
    <property type="molecule type" value="Genomic_DNA"/>
</dbReference>
<dbReference type="Gene3D" id="3.40.50.300">
    <property type="entry name" value="P-loop containing nucleotide triphosphate hydrolases"/>
    <property type="match status" value="2"/>
</dbReference>
<feature type="transmembrane region" description="Helical" evidence="11">
    <location>
        <begin position="590"/>
        <end position="611"/>
    </location>
</feature>
<dbReference type="Proteomes" id="UP000827092">
    <property type="component" value="Unassembled WGS sequence"/>
</dbReference>
<evidence type="ECO:0000256" key="7">
    <source>
        <dbReference type="ARBA" id="ARBA00022840"/>
    </source>
</evidence>
<dbReference type="CDD" id="cd03250">
    <property type="entry name" value="ABCC_MRP_domain1"/>
    <property type="match status" value="1"/>
</dbReference>
<evidence type="ECO:0000256" key="9">
    <source>
        <dbReference type="ARBA" id="ARBA00023136"/>
    </source>
</evidence>
<dbReference type="PANTHER" id="PTHR24223:SF443">
    <property type="entry name" value="MULTIDRUG-RESISTANCE LIKE PROTEIN 1, ISOFORM I"/>
    <property type="match status" value="1"/>
</dbReference>
<name>A0AAV6UEP7_9ARAC</name>
<feature type="domain" description="ABC transporter" evidence="12">
    <location>
        <begin position="52"/>
        <end position="277"/>
    </location>
</feature>
<dbReference type="InterPro" id="IPR050173">
    <property type="entry name" value="ABC_transporter_C-like"/>
</dbReference>
<feature type="domain" description="ABC transmembrane type-1" evidence="13">
    <location>
        <begin position="368"/>
        <end position="648"/>
    </location>
</feature>
<evidence type="ECO:0000256" key="10">
    <source>
        <dbReference type="SAM" id="MobiDB-lite"/>
    </source>
</evidence>
<dbReference type="InterPro" id="IPR027417">
    <property type="entry name" value="P-loop_NTPase"/>
</dbReference>
<feature type="region of interest" description="Disordered" evidence="10">
    <location>
        <begin position="1023"/>
        <end position="1047"/>
    </location>
</feature>
<dbReference type="PANTHER" id="PTHR24223">
    <property type="entry name" value="ATP-BINDING CASSETTE SUB-FAMILY C"/>
    <property type="match status" value="1"/>
</dbReference>
<keyword evidence="5" id="KW-0677">Repeat</keyword>
<proteinExistence type="inferred from homology"/>
<dbReference type="InterPro" id="IPR003593">
    <property type="entry name" value="AAA+_ATPase"/>
</dbReference>
<dbReference type="InterPro" id="IPR036640">
    <property type="entry name" value="ABC1_TM_sf"/>
</dbReference>
<keyword evidence="9 11" id="KW-0472">Membrane</keyword>
<keyword evidence="7" id="KW-0067">ATP-binding</keyword>
<evidence type="ECO:0000259" key="13">
    <source>
        <dbReference type="PROSITE" id="PS50929"/>
    </source>
</evidence>
<comment type="similarity">
    <text evidence="2">Belongs to the ABC transporter superfamily. ABCC family. Conjugate transporter (TC 3.A.1.208) subfamily.</text>
</comment>
<keyword evidence="8 11" id="KW-1133">Transmembrane helix</keyword>
<dbReference type="SUPFAM" id="SSF52540">
    <property type="entry name" value="P-loop containing nucleoside triphosphate hydrolases"/>
    <property type="match status" value="2"/>
</dbReference>
<dbReference type="InterPro" id="IPR017871">
    <property type="entry name" value="ABC_transporter-like_CS"/>
</dbReference>
<keyword evidence="4 11" id="KW-0812">Transmembrane</keyword>
<dbReference type="InterPro" id="IPR011527">
    <property type="entry name" value="ABC1_TM_dom"/>
</dbReference>
<dbReference type="GO" id="GO:0005774">
    <property type="term" value="C:vacuolar membrane"/>
    <property type="evidence" value="ECO:0007669"/>
    <property type="project" value="UniProtKB-SubCell"/>
</dbReference>
<dbReference type="InterPro" id="IPR003439">
    <property type="entry name" value="ABC_transporter-like_ATP-bd"/>
</dbReference>
<gene>
    <name evidence="14" type="ORF">JTE90_002620</name>
</gene>
<feature type="transmembrane region" description="Helical" evidence="11">
    <location>
        <begin position="360"/>
        <end position="387"/>
    </location>
</feature>
<dbReference type="PROSITE" id="PS00211">
    <property type="entry name" value="ABC_TRANSPORTER_1"/>
    <property type="match status" value="1"/>
</dbReference>
<evidence type="ECO:0000256" key="11">
    <source>
        <dbReference type="SAM" id="Phobius"/>
    </source>
</evidence>
<keyword evidence="6" id="KW-0547">Nucleotide-binding</keyword>
<evidence type="ECO:0000256" key="5">
    <source>
        <dbReference type="ARBA" id="ARBA00022737"/>
    </source>
</evidence>
<comment type="caution">
    <text evidence="14">The sequence shown here is derived from an EMBL/GenBank/DDBJ whole genome shotgun (WGS) entry which is preliminary data.</text>
</comment>
<comment type="subcellular location">
    <subcellularLocation>
        <location evidence="1">Vacuole membrane</location>
        <topology evidence="1">Multi-pass membrane protein</topology>
    </subcellularLocation>
</comment>
<feature type="transmembrane region" description="Helical" evidence="11">
    <location>
        <begin position="408"/>
        <end position="431"/>
    </location>
</feature>
<feature type="transmembrane region" description="Helical" evidence="11">
    <location>
        <begin position="494"/>
        <end position="521"/>
    </location>
</feature>
<dbReference type="AlphaFoldDB" id="A0AAV6UEP7"/>
<evidence type="ECO:0000256" key="3">
    <source>
        <dbReference type="ARBA" id="ARBA00022448"/>
    </source>
</evidence>